<reference evidence="1" key="1">
    <citation type="submission" date="2022-09" db="EMBL/GenBank/DDBJ databases">
        <title>Maribacter litopenaei sp. nov., isolated from the intestinal tract of the Pacific White Shrimp, Litopenaeus vannamei.</title>
        <authorList>
            <person name="Kim S.Y."/>
            <person name="Hwang C.Y."/>
        </authorList>
    </citation>
    <scope>NUCLEOTIDE SEQUENCE</scope>
    <source>
        <strain evidence="1">HL-LV01</strain>
    </source>
</reference>
<dbReference type="RefSeq" id="WP_260572686.1">
    <property type="nucleotide sequence ID" value="NZ_CP104205.1"/>
</dbReference>
<name>A0ABY5Y732_9FLAO</name>
<protein>
    <submittedName>
        <fullName evidence="1">Uncharacterized protein</fullName>
    </submittedName>
</protein>
<proteinExistence type="predicted"/>
<dbReference type="Proteomes" id="UP001059209">
    <property type="component" value="Chromosome"/>
</dbReference>
<sequence>MPQKFLFLSSLFFLVAHVQDIRSQGNWVCTFFYSETEVRYENVSEEQKNQLKEFLLQNGLQDEFPYSISINGYNHITAFAGLRNNGKPFRNIIFPSSFLDSLSKKRIQENRLFEFFHAYGHHLNKHKVIDSLSEKKK</sequence>
<accession>A0ABY5Y732</accession>
<evidence type="ECO:0000313" key="1">
    <source>
        <dbReference type="EMBL" id="UWX54832.1"/>
    </source>
</evidence>
<dbReference type="EMBL" id="CP104205">
    <property type="protein sequence ID" value="UWX54832.1"/>
    <property type="molecule type" value="Genomic_DNA"/>
</dbReference>
<organism evidence="1 2">
    <name type="scientific">Maribacter litopenaei</name>
    <dbReference type="NCBI Taxonomy" id="2976127"/>
    <lineage>
        <taxon>Bacteria</taxon>
        <taxon>Pseudomonadati</taxon>
        <taxon>Bacteroidota</taxon>
        <taxon>Flavobacteriia</taxon>
        <taxon>Flavobacteriales</taxon>
        <taxon>Flavobacteriaceae</taxon>
        <taxon>Maribacter</taxon>
    </lineage>
</organism>
<evidence type="ECO:0000313" key="2">
    <source>
        <dbReference type="Proteomes" id="UP001059209"/>
    </source>
</evidence>
<gene>
    <name evidence="1" type="ORF">NYZ99_19025</name>
</gene>
<keyword evidence="2" id="KW-1185">Reference proteome</keyword>